<evidence type="ECO:0000256" key="3">
    <source>
        <dbReference type="ARBA" id="ARBA00022475"/>
    </source>
</evidence>
<dbReference type="InterPro" id="IPR032808">
    <property type="entry name" value="DoxX"/>
</dbReference>
<evidence type="ECO:0000256" key="7">
    <source>
        <dbReference type="SAM" id="Phobius"/>
    </source>
</evidence>
<evidence type="ECO:0000256" key="4">
    <source>
        <dbReference type="ARBA" id="ARBA00022692"/>
    </source>
</evidence>
<keyword evidence="4 7" id="KW-0812">Transmembrane</keyword>
<feature type="transmembrane region" description="Helical" evidence="7">
    <location>
        <begin position="51"/>
        <end position="70"/>
    </location>
</feature>
<feature type="transmembrane region" description="Helical" evidence="7">
    <location>
        <begin position="77"/>
        <end position="96"/>
    </location>
</feature>
<name>A0A7V2ZL23_9BACT</name>
<comment type="caution">
    <text evidence="8">The sequence shown here is derived from an EMBL/GenBank/DDBJ whole genome shotgun (WGS) entry which is preliminary data.</text>
</comment>
<feature type="transmembrane region" description="Helical" evidence="7">
    <location>
        <begin position="108"/>
        <end position="129"/>
    </location>
</feature>
<keyword evidence="3" id="KW-1003">Cell membrane</keyword>
<dbReference type="InterPro" id="IPR051907">
    <property type="entry name" value="DoxX-like_oxidoreductase"/>
</dbReference>
<comment type="similarity">
    <text evidence="2">Belongs to the DoxX family.</text>
</comment>
<protein>
    <submittedName>
        <fullName evidence="8">DoxX family protein</fullName>
    </submittedName>
</protein>
<dbReference type="RefSeq" id="WP_304146764.1">
    <property type="nucleotide sequence ID" value="NZ_JAOAIE010000096.1"/>
</dbReference>
<reference evidence="8" key="1">
    <citation type="journal article" date="2020" name="mSystems">
        <title>Genome- and Community-Level Interaction Insights into Carbon Utilization and Element Cycling Functions of Hydrothermarchaeota in Hydrothermal Sediment.</title>
        <authorList>
            <person name="Zhou Z."/>
            <person name="Liu Y."/>
            <person name="Xu W."/>
            <person name="Pan J."/>
            <person name="Luo Z.H."/>
            <person name="Li M."/>
        </authorList>
    </citation>
    <scope>NUCLEOTIDE SEQUENCE [LARGE SCALE GENOMIC DNA]</scope>
    <source>
        <strain evidence="8">SpSt-479</strain>
    </source>
</reference>
<sequence length="136" mass="15524">MNINLFNWFEQHHNYAYSFLRIFVGGALFMRGLLFISDPHKLTQLAGSEQFFWMYSYIAIVHLVGGLLLVIGLFTRLAALIQIPILLGAVFFVHLSKGFLASGQSLELSVLVLFLLIVFFLFGSGDWSFDMKRNKK</sequence>
<keyword evidence="6 7" id="KW-0472">Membrane</keyword>
<dbReference type="AlphaFoldDB" id="A0A7V2ZL23"/>
<proteinExistence type="inferred from homology"/>
<dbReference type="Pfam" id="PF07681">
    <property type="entry name" value="DoxX"/>
    <property type="match status" value="1"/>
</dbReference>
<accession>A0A7V2ZL23</accession>
<feature type="transmembrane region" description="Helical" evidence="7">
    <location>
        <begin position="15"/>
        <end position="36"/>
    </location>
</feature>
<evidence type="ECO:0000256" key="2">
    <source>
        <dbReference type="ARBA" id="ARBA00006679"/>
    </source>
</evidence>
<dbReference type="PANTHER" id="PTHR33452">
    <property type="entry name" value="OXIDOREDUCTASE CATD-RELATED"/>
    <property type="match status" value="1"/>
</dbReference>
<keyword evidence="5 7" id="KW-1133">Transmembrane helix</keyword>
<comment type="subcellular location">
    <subcellularLocation>
        <location evidence="1">Cell membrane</location>
        <topology evidence="1">Multi-pass membrane protein</topology>
    </subcellularLocation>
</comment>
<organism evidence="8">
    <name type="scientific">Ignavibacterium album</name>
    <dbReference type="NCBI Taxonomy" id="591197"/>
    <lineage>
        <taxon>Bacteria</taxon>
        <taxon>Pseudomonadati</taxon>
        <taxon>Ignavibacteriota</taxon>
        <taxon>Ignavibacteria</taxon>
        <taxon>Ignavibacteriales</taxon>
        <taxon>Ignavibacteriaceae</taxon>
        <taxon>Ignavibacterium</taxon>
    </lineage>
</organism>
<gene>
    <name evidence="8" type="ORF">ENS31_10525</name>
</gene>
<evidence type="ECO:0000256" key="1">
    <source>
        <dbReference type="ARBA" id="ARBA00004651"/>
    </source>
</evidence>
<evidence type="ECO:0000256" key="6">
    <source>
        <dbReference type="ARBA" id="ARBA00023136"/>
    </source>
</evidence>
<evidence type="ECO:0000256" key="5">
    <source>
        <dbReference type="ARBA" id="ARBA00022989"/>
    </source>
</evidence>
<dbReference type="EMBL" id="DSUJ01000008">
    <property type="protein sequence ID" value="HFI91942.1"/>
    <property type="molecule type" value="Genomic_DNA"/>
</dbReference>
<dbReference type="GO" id="GO:0005886">
    <property type="term" value="C:plasma membrane"/>
    <property type="evidence" value="ECO:0007669"/>
    <property type="project" value="UniProtKB-SubCell"/>
</dbReference>
<dbReference type="PANTHER" id="PTHR33452:SF1">
    <property type="entry name" value="INNER MEMBRANE PROTEIN YPHA-RELATED"/>
    <property type="match status" value="1"/>
</dbReference>
<evidence type="ECO:0000313" key="8">
    <source>
        <dbReference type="EMBL" id="HFI91942.1"/>
    </source>
</evidence>